<organism evidence="2 3">
    <name type="scientific">Trichinella pseudospiralis</name>
    <name type="common">Parasitic roundworm</name>
    <dbReference type="NCBI Taxonomy" id="6337"/>
    <lineage>
        <taxon>Eukaryota</taxon>
        <taxon>Metazoa</taxon>
        <taxon>Ecdysozoa</taxon>
        <taxon>Nematoda</taxon>
        <taxon>Enoplea</taxon>
        <taxon>Dorylaimia</taxon>
        <taxon>Trichinellida</taxon>
        <taxon>Trichinellidae</taxon>
        <taxon>Trichinella</taxon>
    </lineage>
</organism>
<evidence type="ECO:0000256" key="1">
    <source>
        <dbReference type="SAM" id="Phobius"/>
    </source>
</evidence>
<evidence type="ECO:0000313" key="3">
    <source>
        <dbReference type="Proteomes" id="UP000054815"/>
    </source>
</evidence>
<feature type="transmembrane region" description="Helical" evidence="1">
    <location>
        <begin position="20"/>
        <end position="37"/>
    </location>
</feature>
<dbReference type="AlphaFoldDB" id="A0A0V0YNM0"/>
<dbReference type="Proteomes" id="UP000054815">
    <property type="component" value="Unassembled WGS sequence"/>
</dbReference>
<keyword evidence="1" id="KW-0812">Transmembrane</keyword>
<proteinExistence type="predicted"/>
<evidence type="ECO:0000313" key="2">
    <source>
        <dbReference type="EMBL" id="KRY01707.1"/>
    </source>
</evidence>
<accession>A0A0V0YNM0</accession>
<reference evidence="2 3" key="1">
    <citation type="submission" date="2015-01" db="EMBL/GenBank/DDBJ databases">
        <title>Evolution of Trichinella species and genotypes.</title>
        <authorList>
            <person name="Korhonen P.K."/>
            <person name="Edoardo P."/>
            <person name="Giuseppe L.R."/>
            <person name="Gasser R.B."/>
        </authorList>
    </citation>
    <scope>NUCLEOTIDE SEQUENCE [LARGE SCALE GENOMIC DNA]</scope>
    <source>
        <strain evidence="2">ISS141</strain>
    </source>
</reference>
<sequence>MITIIGHKLFCLYQTSFRKAMLFFVSAVVWNVLFVLYKGESLNVSFSSVYVPKLDKVCFLEERNELKMHTNKTIDYCITSFSNCISECWLWNDEDTFCIGFLYNFENNHCFFYHRLFKGGDDNITYTSFYLLRICVDVSLVENFYEIGVIENVTRITKVLLPALNEICTIERLPFVNNFAADRIHKVLLADILSCFAHCRVLNWTDVCNAVLYSYEEGICLFLNYNDTHQKNSIIRKNSAEFYSIKHCEFSKMPVLPNSDSVVQNYNSSFEFYIFSGQNPVECNIEKKMLKEEHLLYTTSLLSPLEFRHCLSICMNNYVMTNSCNAVYYVENGHTCLYLRLPLNNIFESDLENLGLYIFVVKSCGPATRMLYQQSTNIYQFLTLSENDIEEVNFYSDESDSDISVNELDNALLQDSSVQIVKLHKFMEICFIQRQNMTYIENFSIFTSNTPIWTLNMCLHHCRNNMHGETRCSAVLFSRLNRRCKLLSQANNEGKYLIKLYEEFVSILSCAKDREMERIDNPAPINFYLEELRQICKVEFYVLRNLTQWRTLRKLNNVTTFNKCLLSCVMESKPILCSAINYSKFGDCILLKSGRNDEFFEVKDGTLFGEIIDCEVGNYVEQLYH</sequence>
<evidence type="ECO:0008006" key="4">
    <source>
        <dbReference type="Google" id="ProtNLM"/>
    </source>
</evidence>
<gene>
    <name evidence="2" type="ORF">T4E_11472</name>
</gene>
<comment type="caution">
    <text evidence="2">The sequence shown here is derived from an EMBL/GenBank/DDBJ whole genome shotgun (WGS) entry which is preliminary data.</text>
</comment>
<keyword evidence="1" id="KW-0472">Membrane</keyword>
<dbReference type="EMBL" id="JYDU01000002">
    <property type="protein sequence ID" value="KRY01707.1"/>
    <property type="molecule type" value="Genomic_DNA"/>
</dbReference>
<name>A0A0V0YNM0_TRIPS</name>
<protein>
    <recommendedName>
        <fullName evidence="4">Apple domain-containing protein</fullName>
    </recommendedName>
</protein>
<dbReference type="SUPFAM" id="SSF57414">
    <property type="entry name" value="Hairpin loop containing domain-like"/>
    <property type="match status" value="1"/>
</dbReference>
<keyword evidence="1" id="KW-1133">Transmembrane helix</keyword>